<dbReference type="CDD" id="cd05233">
    <property type="entry name" value="SDR_c"/>
    <property type="match status" value="1"/>
</dbReference>
<dbReference type="PRINTS" id="PR00081">
    <property type="entry name" value="GDHRDH"/>
</dbReference>
<dbReference type="InterPro" id="IPR051122">
    <property type="entry name" value="SDR_DHRS6-like"/>
</dbReference>
<dbReference type="EMBL" id="LR134356">
    <property type="protein sequence ID" value="VEG52692.1"/>
    <property type="molecule type" value="Genomic_DNA"/>
</dbReference>
<dbReference type="InterPro" id="IPR036291">
    <property type="entry name" value="NAD(P)-bd_dom_sf"/>
</dbReference>
<gene>
    <name evidence="3" type="primary">xecD_2</name>
    <name evidence="3" type="ORF">NCTC10437_01588</name>
</gene>
<organism evidence="3 4">
    <name type="scientific">Mycolicibacterium aurum</name>
    <name type="common">Mycobacterium aurum</name>
    <dbReference type="NCBI Taxonomy" id="1791"/>
    <lineage>
        <taxon>Bacteria</taxon>
        <taxon>Bacillati</taxon>
        <taxon>Actinomycetota</taxon>
        <taxon>Actinomycetes</taxon>
        <taxon>Mycobacteriales</taxon>
        <taxon>Mycobacteriaceae</taxon>
        <taxon>Mycolicibacterium</taxon>
    </lineage>
</organism>
<evidence type="ECO:0000313" key="3">
    <source>
        <dbReference type="EMBL" id="VEG52692.1"/>
    </source>
</evidence>
<dbReference type="InterPro" id="IPR002347">
    <property type="entry name" value="SDR_fam"/>
</dbReference>
<dbReference type="PRINTS" id="PR00080">
    <property type="entry name" value="SDRFAMILY"/>
</dbReference>
<dbReference type="PROSITE" id="PS00061">
    <property type="entry name" value="ADH_SHORT"/>
    <property type="match status" value="1"/>
</dbReference>
<dbReference type="InterPro" id="IPR020904">
    <property type="entry name" value="Sc_DH/Rdtase_CS"/>
</dbReference>
<protein>
    <submittedName>
        <fullName evidence="3">Short chain dehydrogenase</fullName>
        <ecNumber evidence="3">1.1.1.268</ecNumber>
    </submittedName>
</protein>
<reference evidence="3 4" key="1">
    <citation type="submission" date="2018-12" db="EMBL/GenBank/DDBJ databases">
        <authorList>
            <consortium name="Pathogen Informatics"/>
        </authorList>
    </citation>
    <scope>NUCLEOTIDE SEQUENCE [LARGE SCALE GENOMIC DNA]</scope>
    <source>
        <strain evidence="3 4">NCTC10437</strain>
    </source>
</reference>
<dbReference type="STRING" id="1791.GCA_001049355_00541"/>
<dbReference type="EC" id="1.1.1.268" evidence="3"/>
<dbReference type="KEGG" id="mauu:NCTC10437_01588"/>
<dbReference type="NCBIfam" id="NF005559">
    <property type="entry name" value="PRK07231.1"/>
    <property type="match status" value="1"/>
</dbReference>
<comment type="similarity">
    <text evidence="1">Belongs to the short-chain dehydrogenases/reductases (SDR) family.</text>
</comment>
<dbReference type="AlphaFoldDB" id="A0A3S4RKE8"/>
<dbReference type="SUPFAM" id="SSF51735">
    <property type="entry name" value="NAD(P)-binding Rossmann-fold domains"/>
    <property type="match status" value="1"/>
</dbReference>
<keyword evidence="4" id="KW-1185">Reference proteome</keyword>
<proteinExistence type="inferred from homology"/>
<evidence type="ECO:0000256" key="2">
    <source>
        <dbReference type="ARBA" id="ARBA00023002"/>
    </source>
</evidence>
<keyword evidence="2 3" id="KW-0560">Oxidoreductase</keyword>
<dbReference type="Proteomes" id="UP000279306">
    <property type="component" value="Chromosome"/>
</dbReference>
<evidence type="ECO:0000256" key="1">
    <source>
        <dbReference type="ARBA" id="ARBA00006484"/>
    </source>
</evidence>
<dbReference type="PANTHER" id="PTHR43477">
    <property type="entry name" value="DIHYDROANTICAPSIN 7-DEHYDROGENASE"/>
    <property type="match status" value="1"/>
</dbReference>
<dbReference type="Gene3D" id="3.40.50.720">
    <property type="entry name" value="NAD(P)-binding Rossmann-like Domain"/>
    <property type="match status" value="1"/>
</dbReference>
<dbReference type="Pfam" id="PF13561">
    <property type="entry name" value="adh_short_C2"/>
    <property type="match status" value="1"/>
</dbReference>
<evidence type="ECO:0000313" key="4">
    <source>
        <dbReference type="Proteomes" id="UP000279306"/>
    </source>
</evidence>
<dbReference type="FunFam" id="3.40.50.720:FF:000084">
    <property type="entry name" value="Short-chain dehydrogenase reductase"/>
    <property type="match status" value="1"/>
</dbReference>
<dbReference type="RefSeq" id="WP_197724201.1">
    <property type="nucleotide sequence ID" value="NZ_CVQQ01000001.1"/>
</dbReference>
<sequence>MDEIRHRGKVAVVTGGGHGIGAATVRRFLAEGAAVLACDVNPKGLTRLADEFGDARLATRVTDVSDEQQVTAMIEHAVERFGQLDVLVNNAGAITMGTVVDVEPVDWRRIMAVDLDSVYYGSRAAIPHLAATRGNIVNTASISGLAGNYGLVAYCTAKGAVVNLTRNMAIDHARQGIRVNAVCPGPVNSHPGGMMDHPNMKPVYERNIPMGRVGMPDEIASVIAFLASDDASFITGANLVADGGLTAHTGEPNFQELYADEFHARKKPQ</sequence>
<dbReference type="GO" id="GO:0050574">
    <property type="term" value="F:2-(R)-hydroxypropyl-CoM dehydrogenase activity"/>
    <property type="evidence" value="ECO:0007669"/>
    <property type="project" value="UniProtKB-EC"/>
</dbReference>
<accession>A0A3S4RKE8</accession>
<name>A0A3S4RKE8_MYCAU</name>
<dbReference type="PANTHER" id="PTHR43477:SF1">
    <property type="entry name" value="DIHYDROANTICAPSIN 7-DEHYDROGENASE"/>
    <property type="match status" value="1"/>
</dbReference>